<dbReference type="Gene3D" id="3.40.50.300">
    <property type="entry name" value="P-loop containing nucleotide triphosphate hydrolases"/>
    <property type="match status" value="1"/>
</dbReference>
<comment type="caution">
    <text evidence="6">The sequence shown here is derived from an EMBL/GenBank/DDBJ whole genome shotgun (WGS) entry which is preliminary data.</text>
</comment>
<dbReference type="InterPro" id="IPR002197">
    <property type="entry name" value="HTH_Fis"/>
</dbReference>
<dbReference type="Gene3D" id="3.40.50.10660">
    <property type="entry name" value="PrpR receptor domain-like"/>
    <property type="match status" value="1"/>
</dbReference>
<dbReference type="SUPFAM" id="SSF159800">
    <property type="entry name" value="PrpR receptor domain-like"/>
    <property type="match status" value="1"/>
</dbReference>
<dbReference type="Gene3D" id="3.40.50.2300">
    <property type="match status" value="1"/>
</dbReference>
<dbReference type="EMBL" id="JABXYM010000001">
    <property type="protein sequence ID" value="MCR6098244.1"/>
    <property type="molecule type" value="Genomic_DNA"/>
</dbReference>
<dbReference type="Pfam" id="PF25601">
    <property type="entry name" value="AAA_lid_14"/>
    <property type="match status" value="1"/>
</dbReference>
<accession>A0A9Q4B4M3</accession>
<evidence type="ECO:0000259" key="5">
    <source>
        <dbReference type="PROSITE" id="PS50045"/>
    </source>
</evidence>
<gene>
    <name evidence="6" type="ORF">HXA33_17050</name>
</gene>
<name>A0A9Q4B4M3_SALAG</name>
<dbReference type="SUPFAM" id="SSF52540">
    <property type="entry name" value="P-loop containing nucleoside triphosphate hydrolases"/>
    <property type="match status" value="1"/>
</dbReference>
<dbReference type="InterPro" id="IPR002078">
    <property type="entry name" value="Sigma_54_int"/>
</dbReference>
<keyword evidence="1" id="KW-0547">Nucleotide-binding</keyword>
<evidence type="ECO:0000313" key="7">
    <source>
        <dbReference type="Proteomes" id="UP001057753"/>
    </source>
</evidence>
<dbReference type="Pfam" id="PF02954">
    <property type="entry name" value="HTH_8"/>
    <property type="match status" value="1"/>
</dbReference>
<dbReference type="GO" id="GO:0005524">
    <property type="term" value="F:ATP binding"/>
    <property type="evidence" value="ECO:0007669"/>
    <property type="project" value="UniProtKB-KW"/>
</dbReference>
<dbReference type="InterPro" id="IPR058031">
    <property type="entry name" value="AAA_lid_NorR"/>
</dbReference>
<evidence type="ECO:0000256" key="2">
    <source>
        <dbReference type="ARBA" id="ARBA00022840"/>
    </source>
</evidence>
<proteinExistence type="predicted"/>
<keyword evidence="2" id="KW-0067">ATP-binding</keyword>
<dbReference type="GO" id="GO:0006355">
    <property type="term" value="P:regulation of DNA-templated transcription"/>
    <property type="evidence" value="ECO:0007669"/>
    <property type="project" value="InterPro"/>
</dbReference>
<dbReference type="InterPro" id="IPR010524">
    <property type="entry name" value="Sig_transdc_resp-reg_PrpR_N"/>
</dbReference>
<evidence type="ECO:0000256" key="3">
    <source>
        <dbReference type="ARBA" id="ARBA00023015"/>
    </source>
</evidence>
<dbReference type="Pfam" id="PF06506">
    <property type="entry name" value="PrpR_N"/>
    <property type="match status" value="1"/>
</dbReference>
<feature type="domain" description="Sigma-54 factor interaction" evidence="5">
    <location>
        <begin position="384"/>
        <end position="516"/>
    </location>
</feature>
<keyword evidence="4" id="KW-0804">Transcription</keyword>
<dbReference type="PROSITE" id="PS50045">
    <property type="entry name" value="SIGMA54_INTERACT_4"/>
    <property type="match status" value="1"/>
</dbReference>
<dbReference type="GO" id="GO:0043565">
    <property type="term" value="F:sequence-specific DNA binding"/>
    <property type="evidence" value="ECO:0007669"/>
    <property type="project" value="InterPro"/>
</dbReference>
<dbReference type="RefSeq" id="WP_257822607.1">
    <property type="nucleotide sequence ID" value="NZ_JABXYM010000001.1"/>
</dbReference>
<dbReference type="InterPro" id="IPR027417">
    <property type="entry name" value="P-loop_NTPase"/>
</dbReference>
<protein>
    <submittedName>
        <fullName evidence="6">PrpR N-terminal domain-containing protein</fullName>
    </submittedName>
</protein>
<dbReference type="GO" id="GO:0000156">
    <property type="term" value="F:phosphorelay response regulator activity"/>
    <property type="evidence" value="ECO:0007669"/>
    <property type="project" value="InterPro"/>
</dbReference>
<dbReference type="Gene3D" id="1.10.8.60">
    <property type="match status" value="1"/>
</dbReference>
<organism evidence="6 7">
    <name type="scientific">Salipaludibacillus agaradhaerens</name>
    <name type="common">Bacillus agaradhaerens</name>
    <dbReference type="NCBI Taxonomy" id="76935"/>
    <lineage>
        <taxon>Bacteria</taxon>
        <taxon>Bacillati</taxon>
        <taxon>Bacillota</taxon>
        <taxon>Bacilli</taxon>
        <taxon>Bacillales</taxon>
        <taxon>Bacillaceae</taxon>
    </lineage>
</organism>
<reference evidence="6" key="1">
    <citation type="submission" date="2020-06" db="EMBL/GenBank/DDBJ databases">
        <title>Insight into the genomes of haloalkaliphilic bacilli from Kenyan soda lakes.</title>
        <authorList>
            <person name="Mwirichia R."/>
            <person name="Villamizar G.C."/>
            <person name="Poehlein A."/>
            <person name="Mugweru J."/>
            <person name="Kipnyargis A."/>
            <person name="Kiplimo D."/>
            <person name="Orwa P."/>
            <person name="Daniel R."/>
        </authorList>
    </citation>
    <scope>NUCLEOTIDE SEQUENCE</scope>
    <source>
        <strain evidence="6">B1096_S55</strain>
    </source>
</reference>
<evidence type="ECO:0000256" key="1">
    <source>
        <dbReference type="ARBA" id="ARBA00022741"/>
    </source>
</evidence>
<dbReference type="Proteomes" id="UP001057753">
    <property type="component" value="Unassembled WGS sequence"/>
</dbReference>
<dbReference type="InterPro" id="IPR009057">
    <property type="entry name" value="Homeodomain-like_sf"/>
</dbReference>
<dbReference type="PANTHER" id="PTHR32071:SF57">
    <property type="entry name" value="C4-DICARBOXYLATE TRANSPORT TRANSCRIPTIONAL REGULATORY PROTEIN DCTD"/>
    <property type="match status" value="1"/>
</dbReference>
<dbReference type="PANTHER" id="PTHR32071">
    <property type="entry name" value="TRANSCRIPTIONAL REGULATORY PROTEIN"/>
    <property type="match status" value="1"/>
</dbReference>
<dbReference type="Gene3D" id="1.10.10.60">
    <property type="entry name" value="Homeodomain-like"/>
    <property type="match status" value="1"/>
</dbReference>
<keyword evidence="3" id="KW-0805">Transcription regulation</keyword>
<sequence>MKVLLIAPYKGLAELIKSMEPELWEFTISIHVADLDESKRLLNEYKRSKESFDVIISRGGTAKVLRESTAIPVIDIDISGYDILRILTLLKSYHAKIGMVGFKNVIYSFEAVSSVINVDVEYRVVKEESEVIDTLKELKEQGIQIIVGDAVTVKNATSLGVQGVLITSGKESVYEAFNKAKRLKYEISKYSSRAELFDRLLNQLTNPVTLLAEDGEVIFANTALRKQFSSIQQSNFLALHPNISTALKQEMLDYPITFFVSDSPFGQPYRMNIGRVSNSTLTVYNFIEFERSDAFDESEIEVIFYDSNMENIPQLIASDALYHDAINTIIQTSNNNPFTIVGERGTGKRMLLRILWESPRFKQGTITEISFNHPSTSTFNRVMTFLGEFNEQDIVHFCFLEKLTSTQQKRLTEAIEHGSFQSVFSMVGGEERFIEVTERFQPDLKKMIKQFELFFPPLRSREERLEHYIHTFILYFNELYGKQVIGLEKEAMEKLLNYPWYGNMIELRKVVKRLVRRSSDVYIKHVEQTLKEVQNEPSYGNGTFVPINLQQTMEGIERDVIKEVYRQESENQSKTAKRLGMNRSTLWRKMNRSIKPQ</sequence>
<dbReference type="SUPFAM" id="SSF46689">
    <property type="entry name" value="Homeodomain-like"/>
    <property type="match status" value="1"/>
</dbReference>
<dbReference type="AlphaFoldDB" id="A0A9Q4B4M3"/>
<keyword evidence="7" id="KW-1185">Reference proteome</keyword>
<evidence type="ECO:0000313" key="6">
    <source>
        <dbReference type="EMBL" id="MCR6098244.1"/>
    </source>
</evidence>
<evidence type="ECO:0000256" key="4">
    <source>
        <dbReference type="ARBA" id="ARBA00023163"/>
    </source>
</evidence>